<feature type="zinc finger region" description="FLZ-type" evidence="3">
    <location>
        <begin position="100"/>
        <end position="144"/>
    </location>
</feature>
<gene>
    <name evidence="5" type="ORF">GIB67_008950</name>
</gene>
<dbReference type="PANTHER" id="PTHR47847:SF2">
    <property type="entry name" value="FCS-LIKE ZINC FINGER 17-RELATED"/>
    <property type="match status" value="1"/>
</dbReference>
<reference evidence="5 6" key="1">
    <citation type="journal article" date="2020" name="IScience">
        <title>Genome Sequencing of the Endangered Kingdonia uniflora (Circaeasteraceae, Ranunculales) Reveals Potential Mechanisms of Evolutionary Specialization.</title>
        <authorList>
            <person name="Sun Y."/>
            <person name="Deng T."/>
            <person name="Zhang A."/>
            <person name="Moore M.J."/>
            <person name="Landis J.B."/>
            <person name="Lin N."/>
            <person name="Zhang H."/>
            <person name="Zhang X."/>
            <person name="Huang J."/>
            <person name="Zhang X."/>
            <person name="Sun H."/>
            <person name="Wang H."/>
        </authorList>
    </citation>
    <scope>NUCLEOTIDE SEQUENCE [LARGE SCALE GENOMIC DNA]</scope>
    <source>
        <strain evidence="5">TB1705</strain>
        <tissue evidence="5">Leaf</tissue>
    </source>
</reference>
<evidence type="ECO:0000256" key="3">
    <source>
        <dbReference type="PROSITE-ProRule" id="PRU01131"/>
    </source>
</evidence>
<keyword evidence="6" id="KW-1185">Reference proteome</keyword>
<dbReference type="Proteomes" id="UP000541444">
    <property type="component" value="Unassembled WGS sequence"/>
</dbReference>
<dbReference type="PANTHER" id="PTHR47847">
    <property type="entry name" value="FCS-LIKE ZINC FINGER 17"/>
    <property type="match status" value="1"/>
</dbReference>
<dbReference type="InterPro" id="IPR007650">
    <property type="entry name" value="Zf-FLZ_dom"/>
</dbReference>
<accession>A0A7J7LVS3</accession>
<comment type="caution">
    <text evidence="5">The sequence shown here is derived from an EMBL/GenBank/DDBJ whole genome shotgun (WGS) entry which is preliminary data.</text>
</comment>
<proteinExistence type="inferred from homology"/>
<dbReference type="GO" id="GO:0046872">
    <property type="term" value="F:metal ion binding"/>
    <property type="evidence" value="ECO:0007669"/>
    <property type="project" value="UniProtKB-KW"/>
</dbReference>
<evidence type="ECO:0000256" key="1">
    <source>
        <dbReference type="ARBA" id="ARBA00009374"/>
    </source>
</evidence>
<evidence type="ECO:0000256" key="2">
    <source>
        <dbReference type="ARBA" id="ARBA00022723"/>
    </source>
</evidence>
<feature type="domain" description="FLZ-type" evidence="4">
    <location>
        <begin position="100"/>
        <end position="144"/>
    </location>
</feature>
<dbReference type="InterPro" id="IPR044181">
    <property type="entry name" value="FLZ17/18"/>
</dbReference>
<organism evidence="5 6">
    <name type="scientific">Kingdonia uniflora</name>
    <dbReference type="NCBI Taxonomy" id="39325"/>
    <lineage>
        <taxon>Eukaryota</taxon>
        <taxon>Viridiplantae</taxon>
        <taxon>Streptophyta</taxon>
        <taxon>Embryophyta</taxon>
        <taxon>Tracheophyta</taxon>
        <taxon>Spermatophyta</taxon>
        <taxon>Magnoliopsida</taxon>
        <taxon>Ranunculales</taxon>
        <taxon>Circaeasteraceae</taxon>
        <taxon>Kingdonia</taxon>
    </lineage>
</organism>
<evidence type="ECO:0000313" key="6">
    <source>
        <dbReference type="Proteomes" id="UP000541444"/>
    </source>
</evidence>
<dbReference type="AlphaFoldDB" id="A0A7J7LVS3"/>
<protein>
    <recommendedName>
        <fullName evidence="4">FLZ-type domain-containing protein</fullName>
    </recommendedName>
</protein>
<evidence type="ECO:0000313" key="5">
    <source>
        <dbReference type="EMBL" id="KAF6146664.1"/>
    </source>
</evidence>
<sequence>MLITTFKYLQHLPLVPHISLSLSLYPSLSLKKKQCLEEVETPINFGDDCHGNKVKQPIRKSYVMNDPVGLQILIQCSVECDQLRPVFRSIRPIQRTPESNFLKACYLCNKSLSLNKDVYMYRGDLGFCSVECRCRQIYLDEMKEIEASTKEFSASYRHYETSEWVKSARRVYVPAAA</sequence>
<comment type="similarity">
    <text evidence="1">Belongs to the FLZ family.</text>
</comment>
<dbReference type="OrthoDB" id="1927223at2759"/>
<evidence type="ECO:0000259" key="4">
    <source>
        <dbReference type="PROSITE" id="PS51795"/>
    </source>
</evidence>
<name>A0A7J7LVS3_9MAGN</name>
<dbReference type="Pfam" id="PF04570">
    <property type="entry name" value="zf-FLZ"/>
    <property type="match status" value="1"/>
</dbReference>
<dbReference type="EMBL" id="JACGCM010001965">
    <property type="protein sequence ID" value="KAF6146664.1"/>
    <property type="molecule type" value="Genomic_DNA"/>
</dbReference>
<dbReference type="PROSITE" id="PS51795">
    <property type="entry name" value="ZF_FLZ"/>
    <property type="match status" value="1"/>
</dbReference>
<keyword evidence="2" id="KW-0479">Metal-binding</keyword>